<evidence type="ECO:0000313" key="6">
    <source>
        <dbReference type="RefSeq" id="XP_020101957.1"/>
    </source>
</evidence>
<name>A0A6P5G289_ANACO</name>
<keyword evidence="5" id="KW-1185">Reference proteome</keyword>
<keyword evidence="3" id="KW-0378">Hydrolase</keyword>
<dbReference type="AlphaFoldDB" id="A0A6P5G289"/>
<reference evidence="6" key="2">
    <citation type="submission" date="2025-08" db="UniProtKB">
        <authorList>
            <consortium name="RefSeq"/>
        </authorList>
    </citation>
    <scope>IDENTIFICATION</scope>
    <source>
        <tissue evidence="6">Leaf</tissue>
    </source>
</reference>
<dbReference type="Pfam" id="PF00565">
    <property type="entry name" value="SNase"/>
    <property type="match status" value="1"/>
</dbReference>
<dbReference type="PANTHER" id="PTHR12302">
    <property type="entry name" value="EBNA2 BINDING PROTEIN P100"/>
    <property type="match status" value="1"/>
</dbReference>
<protein>
    <submittedName>
        <fullName evidence="6">Probable staphylococcal-like nuclease CAN1</fullName>
    </submittedName>
</protein>
<dbReference type="InterPro" id="IPR035437">
    <property type="entry name" value="SNase_OB-fold_sf"/>
</dbReference>
<dbReference type="GeneID" id="109719597"/>
<dbReference type="GO" id="GO:0005524">
    <property type="term" value="F:ATP binding"/>
    <property type="evidence" value="ECO:0007669"/>
    <property type="project" value="InterPro"/>
</dbReference>
<dbReference type="GO" id="GO:0006418">
    <property type="term" value="P:tRNA aminoacylation for protein translation"/>
    <property type="evidence" value="ECO:0007669"/>
    <property type="project" value="InterPro"/>
</dbReference>
<dbReference type="InterPro" id="IPR009080">
    <property type="entry name" value="tRNAsynth_Ia_anticodon-bd"/>
</dbReference>
<dbReference type="GO" id="GO:0004519">
    <property type="term" value="F:endonuclease activity"/>
    <property type="evidence" value="ECO:0007669"/>
    <property type="project" value="UniProtKB-KW"/>
</dbReference>
<keyword evidence="1" id="KW-0540">Nuclease</keyword>
<evidence type="ECO:0000256" key="3">
    <source>
        <dbReference type="ARBA" id="ARBA00022801"/>
    </source>
</evidence>
<sequence length="350" mass="39393">MGNLVLKCVRGDCTDFLDPPEEPPSGPLGPHGLTPATVAVSALAHDLLNFDATSQVPEGLSRHVTSSKKEQANWYKKLLEAWKQSKPPPKAPEEATNLVVLTLKRLHRTEVEGLLAFYGLPPASRPVAESSDVPSSWPEGVKFELHTLPVNKKCVVDGDGLTVYVDTAVPRESANVPREVHEAAIERTRARAAKDYAKADALHKSIIEAGYRVLNGPNNEETLARKYRIRLRGVDAPEGKMPYGRESKDELSRLVQGKRLKIHVYGDDQYGRCIGDVYCDDIFIQEQMLKRGFAWHYAVYDRRPEFAKWEKEASSARRGLWASSNPEKPWEWRKDHRNAGREHNVPIQVY</sequence>
<dbReference type="SUPFAM" id="SSF50199">
    <property type="entry name" value="Staphylococcal nuclease"/>
    <property type="match status" value="1"/>
</dbReference>
<dbReference type="RefSeq" id="XP_020101957.1">
    <property type="nucleotide sequence ID" value="XM_020246368.1"/>
</dbReference>
<keyword evidence="2" id="KW-0255">Endonuclease</keyword>
<dbReference type="SMART" id="SM00318">
    <property type="entry name" value="SNc"/>
    <property type="match status" value="1"/>
</dbReference>
<dbReference type="SUPFAM" id="SSF47323">
    <property type="entry name" value="Anticodon-binding domain of a subclass of class I aminoacyl-tRNA synthetases"/>
    <property type="match status" value="1"/>
</dbReference>
<reference evidence="5" key="1">
    <citation type="journal article" date="2015" name="Nat. Genet.">
        <title>The pineapple genome and the evolution of CAM photosynthesis.</title>
        <authorList>
            <person name="Ming R."/>
            <person name="VanBuren R."/>
            <person name="Wai C.M."/>
            <person name="Tang H."/>
            <person name="Schatz M.C."/>
            <person name="Bowers J.E."/>
            <person name="Lyons E."/>
            <person name="Wang M.L."/>
            <person name="Chen J."/>
            <person name="Biggers E."/>
            <person name="Zhang J."/>
            <person name="Huang L."/>
            <person name="Zhang L."/>
            <person name="Miao W."/>
            <person name="Zhang J."/>
            <person name="Ye Z."/>
            <person name="Miao C."/>
            <person name="Lin Z."/>
            <person name="Wang H."/>
            <person name="Zhou H."/>
            <person name="Yim W.C."/>
            <person name="Priest H.D."/>
            <person name="Zheng C."/>
            <person name="Woodhouse M."/>
            <person name="Edger P.P."/>
            <person name="Guyot R."/>
            <person name="Guo H.B."/>
            <person name="Guo H."/>
            <person name="Zheng G."/>
            <person name="Singh R."/>
            <person name="Sharma A."/>
            <person name="Min X."/>
            <person name="Zheng Y."/>
            <person name="Lee H."/>
            <person name="Gurtowski J."/>
            <person name="Sedlazeck F.J."/>
            <person name="Harkess A."/>
            <person name="McKain M.R."/>
            <person name="Liao Z."/>
            <person name="Fang J."/>
            <person name="Liu J."/>
            <person name="Zhang X."/>
            <person name="Zhang Q."/>
            <person name="Hu W."/>
            <person name="Qin Y."/>
            <person name="Wang K."/>
            <person name="Chen L.Y."/>
            <person name="Shirley N."/>
            <person name="Lin Y.R."/>
            <person name="Liu L.Y."/>
            <person name="Hernandez A.G."/>
            <person name="Wright C.L."/>
            <person name="Bulone V."/>
            <person name="Tuskan G.A."/>
            <person name="Heath K."/>
            <person name="Zee F."/>
            <person name="Moore P.H."/>
            <person name="Sunkar R."/>
            <person name="Leebens-Mack J.H."/>
            <person name="Mockler T."/>
            <person name="Bennetzen J.L."/>
            <person name="Freeling M."/>
            <person name="Sankoff D."/>
            <person name="Paterson A.H."/>
            <person name="Zhu X."/>
            <person name="Yang X."/>
            <person name="Smith J.A."/>
            <person name="Cushman J.C."/>
            <person name="Paull R.E."/>
            <person name="Yu Q."/>
        </authorList>
    </citation>
    <scope>NUCLEOTIDE SEQUENCE [LARGE SCALE GENOMIC DNA]</scope>
    <source>
        <strain evidence="5">cv. F153</strain>
    </source>
</reference>
<evidence type="ECO:0000259" key="4">
    <source>
        <dbReference type="PROSITE" id="PS50830"/>
    </source>
</evidence>
<organism evidence="5 6">
    <name type="scientific">Ananas comosus</name>
    <name type="common">Pineapple</name>
    <name type="synonym">Ananas ananas</name>
    <dbReference type="NCBI Taxonomy" id="4615"/>
    <lineage>
        <taxon>Eukaryota</taxon>
        <taxon>Viridiplantae</taxon>
        <taxon>Streptophyta</taxon>
        <taxon>Embryophyta</taxon>
        <taxon>Tracheophyta</taxon>
        <taxon>Spermatophyta</taxon>
        <taxon>Magnoliopsida</taxon>
        <taxon>Liliopsida</taxon>
        <taxon>Poales</taxon>
        <taxon>Bromeliaceae</taxon>
        <taxon>Bromelioideae</taxon>
        <taxon>Ananas</taxon>
    </lineage>
</organism>
<dbReference type="PANTHER" id="PTHR12302:SF3">
    <property type="entry name" value="SERINE_THREONINE-PROTEIN KINASE 31"/>
    <property type="match status" value="1"/>
</dbReference>
<feature type="domain" description="TNase-like" evidence="4">
    <location>
        <begin position="155"/>
        <end position="323"/>
    </location>
</feature>
<accession>A0A6P5G289</accession>
<dbReference type="Gene3D" id="2.40.50.90">
    <property type="match status" value="1"/>
</dbReference>
<dbReference type="GO" id="GO:0005737">
    <property type="term" value="C:cytoplasm"/>
    <property type="evidence" value="ECO:0007669"/>
    <property type="project" value="TreeGrafter"/>
</dbReference>
<dbReference type="PROSITE" id="PS50830">
    <property type="entry name" value="TNASE_3"/>
    <property type="match status" value="1"/>
</dbReference>
<dbReference type="InterPro" id="IPR016071">
    <property type="entry name" value="Staphylococal_nuclease_OB-fold"/>
</dbReference>
<evidence type="ECO:0000313" key="5">
    <source>
        <dbReference type="Proteomes" id="UP000515123"/>
    </source>
</evidence>
<dbReference type="GO" id="GO:0016787">
    <property type="term" value="F:hydrolase activity"/>
    <property type="evidence" value="ECO:0007669"/>
    <property type="project" value="UniProtKB-KW"/>
</dbReference>
<proteinExistence type="predicted"/>
<dbReference type="GO" id="GO:0004812">
    <property type="term" value="F:aminoacyl-tRNA ligase activity"/>
    <property type="evidence" value="ECO:0007669"/>
    <property type="project" value="InterPro"/>
</dbReference>
<gene>
    <name evidence="6" type="primary">LOC109719597</name>
</gene>
<dbReference type="Proteomes" id="UP000515123">
    <property type="component" value="Linkage group 13"/>
</dbReference>
<dbReference type="Gramene" id="Aco012508.1.mrna1">
    <property type="protein sequence ID" value="Aco012508.1.mrna1"/>
    <property type="gene ID" value="Aco012508.1.path1"/>
</dbReference>
<evidence type="ECO:0000256" key="1">
    <source>
        <dbReference type="ARBA" id="ARBA00022722"/>
    </source>
</evidence>
<dbReference type="OrthoDB" id="430293at2759"/>
<evidence type="ECO:0000256" key="2">
    <source>
        <dbReference type="ARBA" id="ARBA00022759"/>
    </source>
</evidence>